<comment type="caution">
    <text evidence="2">The sequence shown here is derived from an EMBL/GenBank/DDBJ whole genome shotgun (WGS) entry which is preliminary data.</text>
</comment>
<accession>A0A9W6XJX0</accession>
<proteinExistence type="predicted"/>
<keyword evidence="1" id="KW-0812">Transmembrane</keyword>
<dbReference type="EMBL" id="BSXT01001232">
    <property type="protein sequence ID" value="GMF40227.1"/>
    <property type="molecule type" value="Genomic_DNA"/>
</dbReference>
<reference evidence="2" key="1">
    <citation type="submission" date="2023-04" db="EMBL/GenBank/DDBJ databases">
        <title>Phytophthora fragariaefolia NBRC 109709.</title>
        <authorList>
            <person name="Ichikawa N."/>
            <person name="Sato H."/>
            <person name="Tonouchi N."/>
        </authorList>
    </citation>
    <scope>NUCLEOTIDE SEQUENCE</scope>
    <source>
        <strain evidence="2">NBRC 109709</strain>
    </source>
</reference>
<feature type="transmembrane region" description="Helical" evidence="1">
    <location>
        <begin position="304"/>
        <end position="328"/>
    </location>
</feature>
<feature type="transmembrane region" description="Helical" evidence="1">
    <location>
        <begin position="340"/>
        <end position="365"/>
    </location>
</feature>
<name>A0A9W6XJX0_9STRA</name>
<keyword evidence="3" id="KW-1185">Reference proteome</keyword>
<evidence type="ECO:0000256" key="1">
    <source>
        <dbReference type="SAM" id="Phobius"/>
    </source>
</evidence>
<dbReference type="OrthoDB" id="64243at2759"/>
<gene>
    <name evidence="2" type="ORF">Pfra01_001226000</name>
</gene>
<organism evidence="2 3">
    <name type="scientific">Phytophthora fragariaefolia</name>
    <dbReference type="NCBI Taxonomy" id="1490495"/>
    <lineage>
        <taxon>Eukaryota</taxon>
        <taxon>Sar</taxon>
        <taxon>Stramenopiles</taxon>
        <taxon>Oomycota</taxon>
        <taxon>Peronosporomycetes</taxon>
        <taxon>Peronosporales</taxon>
        <taxon>Peronosporaceae</taxon>
        <taxon>Phytophthora</taxon>
    </lineage>
</organism>
<evidence type="ECO:0000313" key="3">
    <source>
        <dbReference type="Proteomes" id="UP001165121"/>
    </source>
</evidence>
<feature type="transmembrane region" description="Helical" evidence="1">
    <location>
        <begin position="394"/>
        <end position="414"/>
    </location>
</feature>
<dbReference type="AlphaFoldDB" id="A0A9W6XJX0"/>
<evidence type="ECO:0000313" key="2">
    <source>
        <dbReference type="EMBL" id="GMF40227.1"/>
    </source>
</evidence>
<protein>
    <submittedName>
        <fullName evidence="2">Unnamed protein product</fullName>
    </submittedName>
</protein>
<dbReference type="Proteomes" id="UP001165121">
    <property type="component" value="Unassembled WGS sequence"/>
</dbReference>
<feature type="transmembrane region" description="Helical" evidence="1">
    <location>
        <begin position="7"/>
        <end position="26"/>
    </location>
</feature>
<feature type="transmembrane region" description="Helical" evidence="1">
    <location>
        <begin position="486"/>
        <end position="509"/>
    </location>
</feature>
<keyword evidence="1" id="KW-0472">Membrane</keyword>
<sequence>MFNVVRRLVVIAAACQYIYISMLATWRTIEVLRSMPNPTQIFGVFTSSLITANYTGDGLIRDSPLVQNVLGGDTTPRDYVLFLESDAKVSRQNCSQIPLFNAEIYNHGFLTDVYTQMVNDTSYNTTVLTDLELVVVVVDCSSTQLNNGDPSTVRVFNVARSRQEPNDVYLVMVSLSVQDYRMWSYKKSGPALVGMVAVVHDIQVGITKQLYMMAPTYPYQRSLEFDLYEFIRITDESSRELRSVTHDPTTQPIMHLVTSRKRGFFDGDGQFNIRSMYSHLDVSDAKSALSEWEWLGEALIEDSWAWVHGLHFIFGMQTLFSLLVLFLVSYQNIRAGKIWVGAPFASTSTATFVSRGILVTISWYVNSFWTLFEFALSNAAKLSHSEAVYVHKELVHADVLVVYLGLVAFLSWVIRERIDPSVAIFLFEIIHAHRLSFIRISPPVLNEIETYVNSVFRLGDVVKEPAVAAMSPLHFWTSFQIPKKDATFLAASFFPKISLLSVVMCYALLRKLYRYFYPEQTRHISNQSVGHSVNEKAALAQKGHLTNFEISTGAELQTRFGIISDYNNYVYFKGMKFASADGVYCSGYVIVNGTYLVSSKHLMAVIGMKLVRSRFTNVYAYDIEGNAVKDTARLVYPDTFSWSDLWHLNVTVLL</sequence>
<keyword evidence="1" id="KW-1133">Transmembrane helix</keyword>